<dbReference type="InterPro" id="IPR003609">
    <property type="entry name" value="Pan_app"/>
</dbReference>
<protein>
    <recommendedName>
        <fullName evidence="17">Receptor-like serine/threonine-protein kinase</fullName>
        <ecNumber evidence="17">2.7.11.1</ecNumber>
    </recommendedName>
</protein>
<evidence type="ECO:0000256" key="4">
    <source>
        <dbReference type="ARBA" id="ARBA00022536"/>
    </source>
</evidence>
<dbReference type="SUPFAM" id="SSF56112">
    <property type="entry name" value="Protein kinase-like (PK-like)"/>
    <property type="match status" value="1"/>
</dbReference>
<dbReference type="GO" id="GO:0005886">
    <property type="term" value="C:plasma membrane"/>
    <property type="evidence" value="ECO:0007669"/>
    <property type="project" value="UniProtKB-SubCell"/>
</dbReference>
<dbReference type="PROSITE" id="PS00108">
    <property type="entry name" value="PROTEIN_KINASE_ST"/>
    <property type="match status" value="1"/>
</dbReference>
<feature type="domain" description="Bulb-type lectin" evidence="21">
    <location>
        <begin position="27"/>
        <end position="147"/>
    </location>
</feature>
<comment type="catalytic activity">
    <reaction evidence="16 17">
        <text>L-seryl-[protein] + ATP = O-phospho-L-seryl-[protein] + ADP + H(+)</text>
        <dbReference type="Rhea" id="RHEA:17989"/>
        <dbReference type="Rhea" id="RHEA-COMP:9863"/>
        <dbReference type="Rhea" id="RHEA-COMP:11604"/>
        <dbReference type="ChEBI" id="CHEBI:15378"/>
        <dbReference type="ChEBI" id="CHEBI:29999"/>
        <dbReference type="ChEBI" id="CHEBI:30616"/>
        <dbReference type="ChEBI" id="CHEBI:83421"/>
        <dbReference type="ChEBI" id="CHEBI:456216"/>
        <dbReference type="EC" id="2.7.11.1"/>
    </reaction>
</comment>
<feature type="domain" description="Apple" evidence="22">
    <location>
        <begin position="342"/>
        <end position="424"/>
    </location>
</feature>
<dbReference type="GO" id="GO:0004674">
    <property type="term" value="F:protein serine/threonine kinase activity"/>
    <property type="evidence" value="ECO:0007669"/>
    <property type="project" value="UniProtKB-KW"/>
</dbReference>
<evidence type="ECO:0000313" key="24">
    <source>
        <dbReference type="Proteomes" id="UP000663760"/>
    </source>
</evidence>
<keyword evidence="2" id="KW-1003">Cell membrane</keyword>
<keyword evidence="10 17" id="KW-0418">Kinase</keyword>
<dbReference type="SUPFAM" id="SSF51110">
    <property type="entry name" value="alpha-D-mannose-specific plant lectins"/>
    <property type="match status" value="1"/>
</dbReference>
<keyword evidence="24" id="KW-1185">Reference proteome</keyword>
<keyword evidence="12" id="KW-0465">Mannose-binding</keyword>
<organism evidence="23 24">
    <name type="scientific">Spirodela intermedia</name>
    <name type="common">Intermediate duckweed</name>
    <dbReference type="NCBI Taxonomy" id="51605"/>
    <lineage>
        <taxon>Eukaryota</taxon>
        <taxon>Viridiplantae</taxon>
        <taxon>Streptophyta</taxon>
        <taxon>Embryophyta</taxon>
        <taxon>Tracheophyta</taxon>
        <taxon>Spermatophyta</taxon>
        <taxon>Magnoliopsida</taxon>
        <taxon>Liliopsida</taxon>
        <taxon>Araceae</taxon>
        <taxon>Lemnoideae</taxon>
        <taxon>Spirodela</taxon>
    </lineage>
</organism>
<dbReference type="InterPro" id="IPR008271">
    <property type="entry name" value="Ser/Thr_kinase_AS"/>
</dbReference>
<evidence type="ECO:0000256" key="5">
    <source>
        <dbReference type="ARBA" id="ARBA00022546"/>
    </source>
</evidence>
<dbReference type="InterPro" id="IPR001245">
    <property type="entry name" value="Ser-Thr/Tyr_kinase_cat_dom"/>
</dbReference>
<dbReference type="GO" id="GO:0005524">
    <property type="term" value="F:ATP binding"/>
    <property type="evidence" value="ECO:0007669"/>
    <property type="project" value="UniProtKB-KW"/>
</dbReference>
<evidence type="ECO:0000256" key="8">
    <source>
        <dbReference type="ARBA" id="ARBA00022737"/>
    </source>
</evidence>
<evidence type="ECO:0000256" key="18">
    <source>
        <dbReference type="SAM" id="Phobius"/>
    </source>
</evidence>
<evidence type="ECO:0000256" key="17">
    <source>
        <dbReference type="PIRNR" id="PIRNR000641"/>
    </source>
</evidence>
<evidence type="ECO:0000256" key="2">
    <source>
        <dbReference type="ARBA" id="ARBA00022475"/>
    </source>
</evidence>
<dbReference type="PROSITE" id="PS50927">
    <property type="entry name" value="BULB_LECTIN"/>
    <property type="match status" value="1"/>
</dbReference>
<keyword evidence="12" id="KW-0430">Lectin</keyword>
<keyword evidence="18" id="KW-0472">Membrane</keyword>
<evidence type="ECO:0000256" key="9">
    <source>
        <dbReference type="ARBA" id="ARBA00022741"/>
    </source>
</evidence>
<dbReference type="InterPro" id="IPR024171">
    <property type="entry name" value="SRK-like_kinase"/>
</dbReference>
<dbReference type="SMART" id="SM00220">
    <property type="entry name" value="S_TKc"/>
    <property type="match status" value="1"/>
</dbReference>
<accession>A0A7I8L6I8</accession>
<comment type="catalytic activity">
    <reaction evidence="15 17">
        <text>L-threonyl-[protein] + ATP = O-phospho-L-threonyl-[protein] + ADP + H(+)</text>
        <dbReference type="Rhea" id="RHEA:46608"/>
        <dbReference type="Rhea" id="RHEA-COMP:11060"/>
        <dbReference type="Rhea" id="RHEA-COMP:11605"/>
        <dbReference type="ChEBI" id="CHEBI:15378"/>
        <dbReference type="ChEBI" id="CHEBI:30013"/>
        <dbReference type="ChEBI" id="CHEBI:30616"/>
        <dbReference type="ChEBI" id="CHEBI:61977"/>
        <dbReference type="ChEBI" id="CHEBI:456216"/>
        <dbReference type="EC" id="2.7.11.1"/>
    </reaction>
</comment>
<evidence type="ECO:0000256" key="16">
    <source>
        <dbReference type="ARBA" id="ARBA00048679"/>
    </source>
</evidence>
<name>A0A7I8L6I8_SPIIN</name>
<proteinExistence type="inferred from homology"/>
<evidence type="ECO:0000313" key="23">
    <source>
        <dbReference type="EMBL" id="CAA7405667.1"/>
    </source>
</evidence>
<keyword evidence="6 17" id="KW-0808">Transferase</keyword>
<comment type="similarity">
    <text evidence="17">Belongs to the protein kinase superfamily. Ser/Thr protein kinase family.</text>
</comment>
<evidence type="ECO:0000256" key="1">
    <source>
        <dbReference type="ARBA" id="ARBA00004251"/>
    </source>
</evidence>
<feature type="transmembrane region" description="Helical" evidence="18">
    <location>
        <begin position="440"/>
        <end position="465"/>
    </location>
</feature>
<dbReference type="GO" id="GO:0051707">
    <property type="term" value="P:response to other organism"/>
    <property type="evidence" value="ECO:0007669"/>
    <property type="project" value="UniProtKB-ARBA"/>
</dbReference>
<dbReference type="GO" id="GO:0005537">
    <property type="term" value="F:D-mannose binding"/>
    <property type="evidence" value="ECO:0007669"/>
    <property type="project" value="UniProtKB-KW"/>
</dbReference>
<keyword evidence="4" id="KW-0245">EGF-like domain</keyword>
<dbReference type="Proteomes" id="UP000663760">
    <property type="component" value="Chromosome 11"/>
</dbReference>
<dbReference type="CDD" id="cd01098">
    <property type="entry name" value="PAN_AP_plant"/>
    <property type="match status" value="1"/>
</dbReference>
<keyword evidence="5" id="KW-0348">Hemagglutinin</keyword>
<dbReference type="FunFam" id="2.90.10.10:FF:000005">
    <property type="entry name" value="G-type lectin S-receptor-like serine/threonine-protein kinase"/>
    <property type="match status" value="1"/>
</dbReference>
<keyword evidence="3 17" id="KW-0723">Serine/threonine-protein kinase</keyword>
<evidence type="ECO:0000256" key="19">
    <source>
        <dbReference type="SAM" id="SignalP"/>
    </source>
</evidence>
<dbReference type="Gene3D" id="1.10.510.10">
    <property type="entry name" value="Transferase(Phosphotransferase) domain 1"/>
    <property type="match status" value="1"/>
</dbReference>
<keyword evidence="8" id="KW-0677">Repeat</keyword>
<dbReference type="Pfam" id="PF01453">
    <property type="entry name" value="B_lectin"/>
    <property type="match status" value="1"/>
</dbReference>
<evidence type="ECO:0000256" key="10">
    <source>
        <dbReference type="ARBA" id="ARBA00022777"/>
    </source>
</evidence>
<dbReference type="PIRSF" id="PIRSF000641">
    <property type="entry name" value="SRK"/>
    <property type="match status" value="1"/>
</dbReference>
<dbReference type="PROSITE" id="PS50011">
    <property type="entry name" value="PROTEIN_KINASE_DOM"/>
    <property type="match status" value="1"/>
</dbReference>
<keyword evidence="14" id="KW-0325">Glycoprotein</keyword>
<dbReference type="FunFam" id="3.30.200.20:FF:000195">
    <property type="entry name" value="G-type lectin S-receptor-like serine/threonine-protein kinase"/>
    <property type="match status" value="1"/>
</dbReference>
<sequence length="830" mass="91749">MVGRQRRRESLVFAALIPTLIALSAAGDTFVPGDRLEDGSSLVSSDGSFKLGFFTPGKSNFRYLGIWFNQISVQTVVWVANRDSPLPNRTGILSISINGSLSLFDSKGVVYWSTPSTRAAGPVAKLLDDANFVVAGAGGGEYAWQSFDHPTNTLLPGMKLWVDRRTGLTKNLTSWKSDDEPGAGDYTFFLDPDGDPQIFLLEGTKRVWRSGPWVGERFSGVPDMRSYSMFKLLFVSNADEAYYQFSNRNKSVLSRLVVQSKGLIQRLVWIESEGEGEGEWSVFWSGPTDRCEGFRFCGIFGICDANESPLCNCLQGFDPKSPENWNLMDWKDGCRRRTAVDCQNGTDGFVLVANAKLPDTTMVVVNEMGREECREGCLRNCSCTAYAIKEILDGGRSGCMLWSGALTDLRVYDNGGQDLFVRLARADIGLSPGEASRRRVVTAVSAAVAVLVGILLLGFVAGFVWRRRKCNNTVVLGSCPIVKRQNEEMAKSRELDLPLFDLAAIVAATNHFSTDNLLGEGGFGPVYKGRLEGKQEVAVKRLAKSSSQGVEQFMNEVRLIAKLQHRNLVRLLGCCIDGEERLLIYEYMPNRGLDSFLFGNTKGVLLDWATRWRIITGVARGLLYLHQDSRFRIIHRDLKAGNVLLDDDMNPKISDFGMARIFAGDETEGITRRVVGTYGYMSPEYAMDGSFSVKSDVFSFGVLVLEIISGRRNRGILHPVRKLNLLGNAWDLWKEGKGLELVDSSLGYPIPMVEVLKCIQIGLLCVQDRPEDRPEMAAVVLMLGGDSGGLPHPKKPEFVAARERAEGSSTSSRGLTRTFNDITVSDMRGR</sequence>
<evidence type="ECO:0000256" key="13">
    <source>
        <dbReference type="ARBA" id="ARBA00023157"/>
    </source>
</evidence>
<feature type="chain" id="PRO_5029540517" description="Receptor-like serine/threonine-protein kinase" evidence="19">
    <location>
        <begin position="27"/>
        <end position="830"/>
    </location>
</feature>
<evidence type="ECO:0000256" key="11">
    <source>
        <dbReference type="ARBA" id="ARBA00022840"/>
    </source>
</evidence>
<evidence type="ECO:0000256" key="3">
    <source>
        <dbReference type="ARBA" id="ARBA00022527"/>
    </source>
</evidence>
<dbReference type="FunFam" id="1.10.510.10:FF:000060">
    <property type="entry name" value="G-type lectin S-receptor-like serine/threonine-protein kinase"/>
    <property type="match status" value="1"/>
</dbReference>
<keyword evidence="18" id="KW-0812">Transmembrane</keyword>
<dbReference type="SMART" id="SM00473">
    <property type="entry name" value="PAN_AP"/>
    <property type="match status" value="1"/>
</dbReference>
<dbReference type="InterPro" id="IPR011009">
    <property type="entry name" value="Kinase-like_dom_sf"/>
</dbReference>
<dbReference type="AlphaFoldDB" id="A0A7I8L6I8"/>
<keyword evidence="7 19" id="KW-0732">Signal</keyword>
<dbReference type="CDD" id="cd00028">
    <property type="entry name" value="B_lectin"/>
    <property type="match status" value="1"/>
</dbReference>
<feature type="domain" description="Protein kinase" evidence="20">
    <location>
        <begin position="512"/>
        <end position="795"/>
    </location>
</feature>
<evidence type="ECO:0000259" key="21">
    <source>
        <dbReference type="PROSITE" id="PS50927"/>
    </source>
</evidence>
<dbReference type="PANTHER" id="PTHR27002:SF616">
    <property type="entry name" value="RECEPTOR-LIKE SERINE_THREONINE-PROTEIN KINASE"/>
    <property type="match status" value="1"/>
</dbReference>
<dbReference type="Gene3D" id="2.90.10.10">
    <property type="entry name" value="Bulb-type lectin domain"/>
    <property type="match status" value="1"/>
</dbReference>
<dbReference type="Gene3D" id="3.30.200.20">
    <property type="entry name" value="Phosphorylase Kinase, domain 1"/>
    <property type="match status" value="1"/>
</dbReference>
<dbReference type="PANTHER" id="PTHR27002">
    <property type="entry name" value="RECEPTOR-LIKE SERINE/THREONINE-PROTEIN KINASE SD1-8"/>
    <property type="match status" value="1"/>
</dbReference>
<evidence type="ECO:0000259" key="20">
    <source>
        <dbReference type="PROSITE" id="PS50011"/>
    </source>
</evidence>
<dbReference type="EC" id="2.7.11.1" evidence="17"/>
<dbReference type="InterPro" id="IPR000858">
    <property type="entry name" value="S_locus_glycoprot_dom"/>
</dbReference>
<comment type="subcellular location">
    <subcellularLocation>
        <location evidence="1">Cell membrane</location>
        <topology evidence="1">Single-pass type I membrane protein</topology>
    </subcellularLocation>
</comment>
<keyword evidence="9 17" id="KW-0547">Nucleotide-binding</keyword>
<keyword evidence="13" id="KW-1015">Disulfide bond</keyword>
<dbReference type="CDD" id="cd14066">
    <property type="entry name" value="STKc_IRAK"/>
    <property type="match status" value="1"/>
</dbReference>
<dbReference type="OrthoDB" id="741567at2759"/>
<keyword evidence="11 17" id="KW-0067">ATP-binding</keyword>
<dbReference type="Pfam" id="PF08276">
    <property type="entry name" value="PAN_2"/>
    <property type="match status" value="1"/>
</dbReference>
<dbReference type="GO" id="GO:0048544">
    <property type="term" value="P:recognition of pollen"/>
    <property type="evidence" value="ECO:0007669"/>
    <property type="project" value="InterPro"/>
</dbReference>
<feature type="signal peptide" evidence="19">
    <location>
        <begin position="1"/>
        <end position="26"/>
    </location>
</feature>
<dbReference type="SMART" id="SM00108">
    <property type="entry name" value="B_lectin"/>
    <property type="match status" value="1"/>
</dbReference>
<dbReference type="PROSITE" id="PS50948">
    <property type="entry name" value="PAN"/>
    <property type="match status" value="1"/>
</dbReference>
<dbReference type="EMBL" id="LR746274">
    <property type="protein sequence ID" value="CAA7405667.1"/>
    <property type="molecule type" value="Genomic_DNA"/>
</dbReference>
<evidence type="ECO:0000256" key="12">
    <source>
        <dbReference type="ARBA" id="ARBA00023035"/>
    </source>
</evidence>
<dbReference type="InterPro" id="IPR001480">
    <property type="entry name" value="Bulb-type_lectin_dom"/>
</dbReference>
<evidence type="ECO:0000256" key="15">
    <source>
        <dbReference type="ARBA" id="ARBA00047899"/>
    </source>
</evidence>
<dbReference type="Pfam" id="PF07714">
    <property type="entry name" value="PK_Tyr_Ser-Thr"/>
    <property type="match status" value="1"/>
</dbReference>
<gene>
    <name evidence="23" type="ORF">SI8410_11016345</name>
</gene>
<dbReference type="InterPro" id="IPR000719">
    <property type="entry name" value="Prot_kinase_dom"/>
</dbReference>
<evidence type="ECO:0000256" key="7">
    <source>
        <dbReference type="ARBA" id="ARBA00022729"/>
    </source>
</evidence>
<keyword evidence="18" id="KW-1133">Transmembrane helix</keyword>
<dbReference type="InterPro" id="IPR036426">
    <property type="entry name" value="Bulb-type_lectin_dom_sf"/>
</dbReference>
<reference evidence="23" key="1">
    <citation type="submission" date="2020-02" db="EMBL/GenBank/DDBJ databases">
        <authorList>
            <person name="Scholz U."/>
            <person name="Mascher M."/>
            <person name="Fiebig A."/>
        </authorList>
    </citation>
    <scope>NUCLEOTIDE SEQUENCE</scope>
</reference>
<evidence type="ECO:0000259" key="22">
    <source>
        <dbReference type="PROSITE" id="PS50948"/>
    </source>
</evidence>
<evidence type="ECO:0000256" key="14">
    <source>
        <dbReference type="ARBA" id="ARBA00023180"/>
    </source>
</evidence>
<dbReference type="Pfam" id="PF00954">
    <property type="entry name" value="S_locus_glycop"/>
    <property type="match status" value="1"/>
</dbReference>
<evidence type="ECO:0000256" key="6">
    <source>
        <dbReference type="ARBA" id="ARBA00022679"/>
    </source>
</evidence>